<accession>A0A0B6XT58</accession>
<reference evidence="1" key="1">
    <citation type="submission" date="2014-12" db="EMBL/GenBank/DDBJ databases">
        <title>Insight into the proteome of Arion vulgaris.</title>
        <authorList>
            <person name="Aradska J."/>
            <person name="Bulat T."/>
            <person name="Smidak R."/>
            <person name="Sarate P."/>
            <person name="Gangsoo J."/>
            <person name="Sialana F."/>
            <person name="Bilban M."/>
            <person name="Lubec G."/>
        </authorList>
    </citation>
    <scope>NUCLEOTIDE SEQUENCE</scope>
    <source>
        <tissue evidence="1">Skin</tissue>
    </source>
</reference>
<dbReference type="EMBL" id="HACG01000352">
    <property type="protein sequence ID" value="CEK47217.1"/>
    <property type="molecule type" value="Transcribed_RNA"/>
</dbReference>
<sequence length="67" mass="7543">HFHTADKDIPETGKKNRFYGLIVPCGWGGLTIMAEGKRLVLHGGTCERKNQVKGFSSYKTIRPCETY</sequence>
<evidence type="ECO:0000313" key="1">
    <source>
        <dbReference type="EMBL" id="CEK47217.1"/>
    </source>
</evidence>
<name>A0A0B6XT58_9EUPU</name>
<feature type="non-terminal residue" evidence="1">
    <location>
        <position position="67"/>
    </location>
</feature>
<feature type="non-terminal residue" evidence="1">
    <location>
        <position position="1"/>
    </location>
</feature>
<gene>
    <name evidence="1" type="primary">ORF804</name>
</gene>
<protein>
    <submittedName>
        <fullName evidence="1">Uncharacterized protein</fullName>
    </submittedName>
</protein>
<proteinExistence type="predicted"/>
<organism evidence="1">
    <name type="scientific">Arion vulgaris</name>
    <dbReference type="NCBI Taxonomy" id="1028688"/>
    <lineage>
        <taxon>Eukaryota</taxon>
        <taxon>Metazoa</taxon>
        <taxon>Spiralia</taxon>
        <taxon>Lophotrochozoa</taxon>
        <taxon>Mollusca</taxon>
        <taxon>Gastropoda</taxon>
        <taxon>Heterobranchia</taxon>
        <taxon>Euthyneura</taxon>
        <taxon>Panpulmonata</taxon>
        <taxon>Eupulmonata</taxon>
        <taxon>Stylommatophora</taxon>
        <taxon>Helicina</taxon>
        <taxon>Arionoidea</taxon>
        <taxon>Arionidae</taxon>
        <taxon>Arion</taxon>
    </lineage>
</organism>
<dbReference type="AlphaFoldDB" id="A0A0B6XT58"/>